<dbReference type="Gene3D" id="1.20.5.4130">
    <property type="match status" value="1"/>
</dbReference>
<dbReference type="Gene3D" id="3.40.50.300">
    <property type="entry name" value="P-loop containing nucleotide triphosphate hydrolases"/>
    <property type="match status" value="1"/>
</dbReference>
<dbReference type="InterPro" id="IPR027417">
    <property type="entry name" value="P-loop_NTPase"/>
</dbReference>
<dbReference type="EMBL" id="CM029052">
    <property type="protein sequence ID" value="KAG2558353.1"/>
    <property type="molecule type" value="Genomic_DNA"/>
</dbReference>
<dbReference type="GO" id="GO:0043531">
    <property type="term" value="F:ADP binding"/>
    <property type="evidence" value="ECO:0007669"/>
    <property type="project" value="InterPro"/>
</dbReference>
<evidence type="ECO:0000259" key="7">
    <source>
        <dbReference type="Pfam" id="PF18052"/>
    </source>
</evidence>
<dbReference type="InterPro" id="IPR041118">
    <property type="entry name" value="Rx_N"/>
</dbReference>
<evidence type="ECO:0000256" key="4">
    <source>
        <dbReference type="ARBA" id="ARBA00022741"/>
    </source>
</evidence>
<evidence type="ECO:0000313" key="9">
    <source>
        <dbReference type="Proteomes" id="UP000823388"/>
    </source>
</evidence>
<dbReference type="SUPFAM" id="SSF52540">
    <property type="entry name" value="P-loop containing nucleoside triphosphate hydrolases"/>
    <property type="match status" value="1"/>
</dbReference>
<evidence type="ECO:0000256" key="2">
    <source>
        <dbReference type="ARBA" id="ARBA00022614"/>
    </source>
</evidence>
<keyword evidence="3" id="KW-0677">Repeat</keyword>
<evidence type="ECO:0000259" key="6">
    <source>
        <dbReference type="Pfam" id="PF00931"/>
    </source>
</evidence>
<comment type="caution">
    <text evidence="8">The sequence shown here is derived from an EMBL/GenBank/DDBJ whole genome shotgun (WGS) entry which is preliminary data.</text>
</comment>
<comment type="similarity">
    <text evidence="1">Belongs to the disease resistance NB-LRR family.</text>
</comment>
<gene>
    <name evidence="8" type="ORF">PVAP13_8NG123804</name>
</gene>
<keyword evidence="4" id="KW-0547">Nucleotide-binding</keyword>
<dbReference type="Proteomes" id="UP000823388">
    <property type="component" value="Chromosome 8N"/>
</dbReference>
<evidence type="ECO:0000256" key="3">
    <source>
        <dbReference type="ARBA" id="ARBA00022737"/>
    </source>
</evidence>
<feature type="domain" description="NB-ARC" evidence="6">
    <location>
        <begin position="132"/>
        <end position="204"/>
    </location>
</feature>
<dbReference type="InterPro" id="IPR002182">
    <property type="entry name" value="NB-ARC"/>
</dbReference>
<sequence length="218" mass="24131">MVEPAISTTVGRIGELAVQETKFLCGVTSEAGFLKDELERLQCFLQDAGTKRKSGNASAKLWVSQIRNATYEAENVLEVVDYMEKRNRLKKGFMGTISSNAAAEESLVEGDSLQHSVLVYQNSEDVTVVGFEDEQNEIETKLLASDNNLSVVSIVAMGGAGKTTLARKVYNSNKIKEHFHTIAWVTVSQKFKGADLLKEIMKQIFGGKYEGRVIDRMQ</sequence>
<organism evidence="8 9">
    <name type="scientific">Panicum virgatum</name>
    <name type="common">Blackwell switchgrass</name>
    <dbReference type="NCBI Taxonomy" id="38727"/>
    <lineage>
        <taxon>Eukaryota</taxon>
        <taxon>Viridiplantae</taxon>
        <taxon>Streptophyta</taxon>
        <taxon>Embryophyta</taxon>
        <taxon>Tracheophyta</taxon>
        <taxon>Spermatophyta</taxon>
        <taxon>Magnoliopsida</taxon>
        <taxon>Liliopsida</taxon>
        <taxon>Poales</taxon>
        <taxon>Poaceae</taxon>
        <taxon>PACMAD clade</taxon>
        <taxon>Panicoideae</taxon>
        <taxon>Panicodae</taxon>
        <taxon>Paniceae</taxon>
        <taxon>Panicinae</taxon>
        <taxon>Panicum</taxon>
        <taxon>Panicum sect. Hiantes</taxon>
    </lineage>
</organism>
<reference evidence="8" key="1">
    <citation type="submission" date="2020-05" db="EMBL/GenBank/DDBJ databases">
        <title>WGS assembly of Panicum virgatum.</title>
        <authorList>
            <person name="Lovell J.T."/>
            <person name="Jenkins J."/>
            <person name="Shu S."/>
            <person name="Juenger T.E."/>
            <person name="Schmutz J."/>
        </authorList>
    </citation>
    <scope>NUCLEOTIDE SEQUENCE</scope>
    <source>
        <strain evidence="8">AP13</strain>
    </source>
</reference>
<accession>A0A8T0P963</accession>
<protein>
    <submittedName>
        <fullName evidence="8">Uncharacterized protein</fullName>
    </submittedName>
</protein>
<keyword evidence="9" id="KW-1185">Reference proteome</keyword>
<name>A0A8T0P963_PANVG</name>
<evidence type="ECO:0000256" key="5">
    <source>
        <dbReference type="ARBA" id="ARBA00022821"/>
    </source>
</evidence>
<dbReference type="AlphaFoldDB" id="A0A8T0P963"/>
<proteinExistence type="inferred from homology"/>
<dbReference type="Pfam" id="PF00931">
    <property type="entry name" value="NB-ARC"/>
    <property type="match status" value="1"/>
</dbReference>
<evidence type="ECO:0000256" key="1">
    <source>
        <dbReference type="ARBA" id="ARBA00008894"/>
    </source>
</evidence>
<dbReference type="InterPro" id="IPR038005">
    <property type="entry name" value="RX-like_CC"/>
</dbReference>
<keyword evidence="5" id="KW-0611">Plant defense</keyword>
<feature type="domain" description="Disease resistance N-terminal" evidence="7">
    <location>
        <begin position="5"/>
        <end position="92"/>
    </location>
</feature>
<keyword evidence="2" id="KW-0433">Leucine-rich repeat</keyword>
<dbReference type="GO" id="GO:0006952">
    <property type="term" value="P:defense response"/>
    <property type="evidence" value="ECO:0007669"/>
    <property type="project" value="UniProtKB-KW"/>
</dbReference>
<dbReference type="Pfam" id="PF18052">
    <property type="entry name" value="Rx_N"/>
    <property type="match status" value="1"/>
</dbReference>
<dbReference type="CDD" id="cd14798">
    <property type="entry name" value="RX-CC_like"/>
    <property type="match status" value="1"/>
</dbReference>
<evidence type="ECO:0000313" key="8">
    <source>
        <dbReference type="EMBL" id="KAG2558353.1"/>
    </source>
</evidence>
<dbReference type="PANTHER" id="PTHR19338">
    <property type="entry name" value="TRANSLOCASE OF INNER MITOCHONDRIAL MEMBRANE 13 HOMOLOG"/>
    <property type="match status" value="1"/>
</dbReference>
<dbReference type="PANTHER" id="PTHR19338:SF61">
    <property type="entry name" value="NB-ARC DOMAIN-CONTAINING PROTEIN"/>
    <property type="match status" value="1"/>
</dbReference>